<name>A0ABT8E8R1_9BACL</name>
<evidence type="ECO:0000256" key="4">
    <source>
        <dbReference type="ARBA" id="ARBA00023136"/>
    </source>
</evidence>
<evidence type="ECO:0000256" key="1">
    <source>
        <dbReference type="ARBA" id="ARBA00004141"/>
    </source>
</evidence>
<dbReference type="RefSeq" id="WP_290400337.1">
    <property type="nucleotide sequence ID" value="NZ_JAUHLN010000002.1"/>
</dbReference>
<keyword evidence="4 5" id="KW-0472">Membrane</keyword>
<dbReference type="Proteomes" id="UP001168694">
    <property type="component" value="Unassembled WGS sequence"/>
</dbReference>
<evidence type="ECO:0000313" key="7">
    <source>
        <dbReference type="Proteomes" id="UP001168694"/>
    </source>
</evidence>
<proteinExistence type="predicted"/>
<evidence type="ECO:0000313" key="6">
    <source>
        <dbReference type="EMBL" id="MDN4074269.1"/>
    </source>
</evidence>
<evidence type="ECO:0008006" key="8">
    <source>
        <dbReference type="Google" id="ProtNLM"/>
    </source>
</evidence>
<comment type="subcellular location">
    <subcellularLocation>
        <location evidence="1">Membrane</location>
        <topology evidence="1">Multi-pass membrane protein</topology>
    </subcellularLocation>
</comment>
<keyword evidence="7" id="KW-1185">Reference proteome</keyword>
<dbReference type="PANTHER" id="PTHR43077">
    <property type="entry name" value="TRANSPORT PERMEASE YVFS-RELATED"/>
    <property type="match status" value="1"/>
</dbReference>
<dbReference type="PANTHER" id="PTHR43077:SF10">
    <property type="entry name" value="TRANSPORT PERMEASE PROTEIN"/>
    <property type="match status" value="1"/>
</dbReference>
<organism evidence="6 7">
    <name type="scientific">Fictibacillus terranigra</name>
    <dbReference type="NCBI Taxonomy" id="3058424"/>
    <lineage>
        <taxon>Bacteria</taxon>
        <taxon>Bacillati</taxon>
        <taxon>Bacillota</taxon>
        <taxon>Bacilli</taxon>
        <taxon>Bacillales</taxon>
        <taxon>Fictibacillaceae</taxon>
        <taxon>Fictibacillus</taxon>
    </lineage>
</organism>
<evidence type="ECO:0000256" key="2">
    <source>
        <dbReference type="ARBA" id="ARBA00022692"/>
    </source>
</evidence>
<accession>A0ABT8E8R1</accession>
<feature type="transmembrane region" description="Helical" evidence="5">
    <location>
        <begin position="79"/>
        <end position="97"/>
    </location>
</feature>
<feature type="transmembrane region" description="Helical" evidence="5">
    <location>
        <begin position="7"/>
        <end position="30"/>
    </location>
</feature>
<comment type="caution">
    <text evidence="6">The sequence shown here is derived from an EMBL/GenBank/DDBJ whole genome shotgun (WGS) entry which is preliminary data.</text>
</comment>
<reference evidence="6" key="1">
    <citation type="submission" date="2023-06" db="EMBL/GenBank/DDBJ databases">
        <title>Draft Genome Sequences of Representative Paenibacillus Polymyxa, Bacillus cereus, Fictibacillus sp., and Brevibacillus agri Strains Isolated from Amazonian Dark Earth.</title>
        <authorList>
            <person name="Pellegrinetti T.A."/>
            <person name="Cunha I.C.M."/>
            <person name="Chaves M.G."/>
            <person name="Freitas A.S."/>
            <person name="Silva A.V.R."/>
            <person name="Tsai S.M."/>
            <person name="Mendes L.W."/>
        </authorList>
    </citation>
    <scope>NUCLEOTIDE SEQUENCE</scope>
    <source>
        <strain evidence="6">CENA-BCM004</strain>
    </source>
</reference>
<keyword evidence="2 5" id="KW-0812">Transmembrane</keyword>
<gene>
    <name evidence="6" type="ORF">QYF49_14845</name>
</gene>
<keyword evidence="3 5" id="KW-1133">Transmembrane helix</keyword>
<evidence type="ECO:0000256" key="3">
    <source>
        <dbReference type="ARBA" id="ARBA00022989"/>
    </source>
</evidence>
<evidence type="ECO:0000256" key="5">
    <source>
        <dbReference type="SAM" id="Phobius"/>
    </source>
</evidence>
<dbReference type="InterPro" id="IPR051328">
    <property type="entry name" value="T7SS_ABC-Transporter"/>
</dbReference>
<sequence>MSVVFVILTYTLVSIFGNVGKGLSVIFLVLQFSSSGGTFPVTMTSSFFQKLNPYMPFTYGVSLLREATGGIIKEVVLSHLYHLLLFPVIFLSAALLLRRPMHRFQNKRGTGSNKARILQ</sequence>
<dbReference type="EMBL" id="JAUHLN010000002">
    <property type="protein sequence ID" value="MDN4074269.1"/>
    <property type="molecule type" value="Genomic_DNA"/>
</dbReference>
<protein>
    <recommendedName>
        <fullName evidence="8">ABC-2 type transporter</fullName>
    </recommendedName>
</protein>